<feature type="transmembrane region" description="Helical" evidence="1">
    <location>
        <begin position="155"/>
        <end position="177"/>
    </location>
</feature>
<keyword evidence="1" id="KW-1133">Transmembrane helix</keyword>
<gene>
    <name evidence="2" type="ORF">K9W45_01465</name>
</gene>
<dbReference type="EMBL" id="CP084166">
    <property type="protein sequence ID" value="UJG41144.1"/>
    <property type="molecule type" value="Genomic_DNA"/>
</dbReference>
<reference evidence="2" key="1">
    <citation type="journal article" date="2022" name="Nat. Microbiol.">
        <title>Unique mobile elements and scalable gene flow at the prokaryote-eukaryote boundary revealed by circularized Asgard archaea genomes.</title>
        <authorList>
            <person name="Wu F."/>
            <person name="Speth D.R."/>
            <person name="Philosof A."/>
            <person name="Cremiere A."/>
            <person name="Narayanan A."/>
            <person name="Barco R.A."/>
            <person name="Connon S.A."/>
            <person name="Amend J.P."/>
            <person name="Antoshechkin I.A."/>
            <person name="Orphan V.J."/>
        </authorList>
    </citation>
    <scope>NUCLEOTIDE SEQUENCE</scope>
    <source>
        <strain evidence="2">PM71</strain>
    </source>
</reference>
<feature type="transmembrane region" description="Helical" evidence="1">
    <location>
        <begin position="123"/>
        <end position="143"/>
    </location>
</feature>
<evidence type="ECO:0000313" key="2">
    <source>
        <dbReference type="EMBL" id="UJG41144.1"/>
    </source>
</evidence>
<organism evidence="2">
    <name type="scientific">Candidatus Heimdallarchaeum aukensis</name>
    <dbReference type="NCBI Taxonomy" id="2876573"/>
    <lineage>
        <taxon>Archaea</taxon>
        <taxon>Promethearchaeati</taxon>
        <taxon>Candidatus Heimdallarchaeota</taxon>
        <taxon>Candidatus Heimdallarchaeia (ex Rinke et al. 2021) (nom. nud.)</taxon>
        <taxon>Candidatus Heimdallarchaeales</taxon>
        <taxon>Candidatus Heimdallarchaeaceae</taxon>
        <taxon>Candidatus Heimdallarchaeum</taxon>
    </lineage>
</organism>
<dbReference type="AlphaFoldDB" id="A0A9Y1FLS8"/>
<feature type="transmembrane region" description="Helical" evidence="1">
    <location>
        <begin position="97"/>
        <end position="116"/>
    </location>
</feature>
<accession>A0A9Y1FLS8</accession>
<keyword evidence="1" id="KW-0472">Membrane</keyword>
<protein>
    <submittedName>
        <fullName evidence="2">Uncharacterized protein</fullName>
    </submittedName>
</protein>
<dbReference type="Proteomes" id="UP001201020">
    <property type="component" value="Chromosome"/>
</dbReference>
<proteinExistence type="predicted"/>
<sequence length="189" mass="21525">MKALNVVFILILFIMPIGIHHVDSFDTTYMMTPLGAVSVHDNEFEIAFYNFNWFSEDGRWEYAGDALTDRTKLFAILYVSDVEISFLDIDNNLSTEGLLTLIIPYLLLAALLLLFIHGAIGAFIADILILGTTIMGFVSYLTFIDRYGSDYDTNFPIYAIVGLIFTILSLIIAFRTIKKSKKSKRKRRR</sequence>
<keyword evidence="1" id="KW-0812">Transmembrane</keyword>
<evidence type="ECO:0000256" key="1">
    <source>
        <dbReference type="SAM" id="Phobius"/>
    </source>
</evidence>
<name>A0A9Y1FLS8_9ARCH</name>